<evidence type="ECO:0000256" key="2">
    <source>
        <dbReference type="ARBA" id="ARBA00004589"/>
    </source>
</evidence>
<comment type="similarity">
    <text evidence="3 10">Belongs to the glycosyl hydrolase 72 family.</text>
</comment>
<evidence type="ECO:0000256" key="6">
    <source>
        <dbReference type="ARBA" id="ARBA00022729"/>
    </source>
</evidence>
<keyword evidence="9 10" id="KW-0449">Lipoprotein</keyword>
<gene>
    <name evidence="12" type="ORF">HF325_000956</name>
</gene>
<comment type="subcellular location">
    <subcellularLocation>
        <location evidence="1">Cell envelope</location>
    </subcellularLocation>
    <subcellularLocation>
        <location evidence="10">Cell membrane</location>
        <topology evidence="10">Lipid-anchor</topology>
        <topology evidence="10">GPI-anchor</topology>
    </subcellularLocation>
    <subcellularLocation>
        <location evidence="2">Membrane</location>
        <topology evidence="2">Lipid-anchor</topology>
        <topology evidence="2">GPI-anchor</topology>
    </subcellularLocation>
</comment>
<feature type="chain" id="PRO_5034568221" description="1,3-beta-glucanosyltransferase" evidence="11">
    <location>
        <begin position="16"/>
        <end position="506"/>
    </location>
</feature>
<evidence type="ECO:0000256" key="4">
    <source>
        <dbReference type="ARBA" id="ARBA00022622"/>
    </source>
</evidence>
<evidence type="ECO:0000256" key="10">
    <source>
        <dbReference type="RuleBase" id="RU361209"/>
    </source>
</evidence>
<name>A0A8H7GXD3_9ASCO</name>
<dbReference type="EC" id="2.4.1.-" evidence="10"/>
<dbReference type="EMBL" id="JACBPP010000001">
    <property type="protein sequence ID" value="KAF8005499.1"/>
    <property type="molecule type" value="Genomic_DNA"/>
</dbReference>
<reference evidence="12" key="1">
    <citation type="submission" date="2020-10" db="EMBL/GenBank/DDBJ databases">
        <title>The Whole-Genome Sequence of Metschnikowia persimmonesis, a Novel Endophytic Yeast Species Isolated from Medicinal Plant Diospyros kaki Thumb.</title>
        <authorList>
            <person name="Rahmat E."/>
            <person name="Kang Y."/>
        </authorList>
    </citation>
    <scope>NUCLEOTIDE SEQUENCE</scope>
    <source>
        <strain evidence="12">KIOM G15050</strain>
    </source>
</reference>
<feature type="signal peptide" evidence="11">
    <location>
        <begin position="1"/>
        <end position="15"/>
    </location>
</feature>
<evidence type="ECO:0000313" key="12">
    <source>
        <dbReference type="EMBL" id="KAF8005499.1"/>
    </source>
</evidence>
<dbReference type="Pfam" id="PF03198">
    <property type="entry name" value="Glyco_hydro_72"/>
    <property type="match status" value="1"/>
</dbReference>
<comment type="function">
    <text evidence="10">Splits internally a 1,3-beta-glucan molecule and transfers the newly generated reducing end (the donor) to the non-reducing end of another 1,3-beta-glucan molecule (the acceptor) forming a 1,3-beta linkage, resulting in the elongation of 1,3-beta-glucan chains in the cell wall.</text>
</comment>
<dbReference type="InterPro" id="IPR017853">
    <property type="entry name" value="GH"/>
</dbReference>
<evidence type="ECO:0000256" key="1">
    <source>
        <dbReference type="ARBA" id="ARBA00004196"/>
    </source>
</evidence>
<dbReference type="GO" id="GO:0005886">
    <property type="term" value="C:plasma membrane"/>
    <property type="evidence" value="ECO:0007669"/>
    <property type="project" value="UniProtKB-SubCell"/>
</dbReference>
<comment type="caution">
    <text evidence="12">The sequence shown here is derived from an EMBL/GenBank/DDBJ whole genome shotgun (WGS) entry which is preliminary data.</text>
</comment>
<keyword evidence="7 10" id="KW-0472">Membrane</keyword>
<proteinExistence type="inferred from homology"/>
<dbReference type="FunFam" id="3.20.20.80:FF:000032">
    <property type="entry name" value="1,3-beta-glucanosyltransferase"/>
    <property type="match status" value="1"/>
</dbReference>
<evidence type="ECO:0000256" key="3">
    <source>
        <dbReference type="ARBA" id="ARBA00007528"/>
    </source>
</evidence>
<evidence type="ECO:0000256" key="8">
    <source>
        <dbReference type="ARBA" id="ARBA00023180"/>
    </source>
</evidence>
<dbReference type="GO" id="GO:0042124">
    <property type="term" value="F:1,3-beta-glucanosyltransferase activity"/>
    <property type="evidence" value="ECO:0007669"/>
    <property type="project" value="TreeGrafter"/>
</dbReference>
<keyword evidence="8" id="KW-0325">Glycoprotein</keyword>
<dbReference type="InterPro" id="IPR004886">
    <property type="entry name" value="Glucanosyltransferase"/>
</dbReference>
<dbReference type="Gene3D" id="3.20.20.80">
    <property type="entry name" value="Glycosidases"/>
    <property type="match status" value="1"/>
</dbReference>
<sequence length="506" mass="56783">MLFLIPLIYISGIAASIHPITVVGKSFIDTVTQQPFFIKGVDYQPGGSSAALQPYDPLSDPLVCARDIALFQKMKLNTIRVYDVDSSLNHDACMTMLAAAGIYLVLDVNSPLQNHHLNRYEPWSTYTKEYLNNIFQVVHQFSTYNNTLAFFAGNEIVNDVLSASKSPAYVKAVVRDIKQYIRSNSPRLIPVGYSAADDLNYRVPLTRYLECATKDSIEAIDFYGVNSYQWCGEQTFYTSGYSALVDAYTSFSRPVFFSEYGCNTVQPRKFGEMKSLYSEDMNRVFSGGLIYEFTQEPNNYGLVRVLPNKNVQLLPDFHQAKRQFASLADAKASSGAKRSSRTKAKVNPSPPKCEDLYANIHTTKILPPCPALDLIHRGVKSKQGTYTRLTDAMLKSPYKILDVDGKLVYLEAPKIDIKTSSLTGSDHQSGMYKQEAVVERIGDEPETPDYVDSSLRENPSYEFDPSKITYTGQTSVEEEPEQQNLLDAFLQKINWILAYLFDADSG</sequence>
<dbReference type="GO" id="GO:0009277">
    <property type="term" value="C:fungal-type cell wall"/>
    <property type="evidence" value="ECO:0007669"/>
    <property type="project" value="UniProtKB-ARBA"/>
</dbReference>
<dbReference type="AlphaFoldDB" id="A0A8H7GXD3"/>
<keyword evidence="6 11" id="KW-0732">Signal</keyword>
<dbReference type="PANTHER" id="PTHR31468">
    <property type="entry name" value="1,3-BETA-GLUCANOSYLTRANSFERASE GAS1"/>
    <property type="match status" value="1"/>
</dbReference>
<evidence type="ECO:0000256" key="5">
    <source>
        <dbReference type="ARBA" id="ARBA00022679"/>
    </source>
</evidence>
<evidence type="ECO:0000256" key="9">
    <source>
        <dbReference type="ARBA" id="ARBA00023288"/>
    </source>
</evidence>
<accession>A0A8H7GXD3</accession>
<dbReference type="PANTHER" id="PTHR31468:SF14">
    <property type="entry name" value="1,3-BETA-GLUCANOSYLTRANSFERASE GAS4"/>
    <property type="match status" value="1"/>
</dbReference>
<evidence type="ECO:0000256" key="7">
    <source>
        <dbReference type="ARBA" id="ARBA00023136"/>
    </source>
</evidence>
<dbReference type="OrthoDB" id="421038at2759"/>
<dbReference type="Proteomes" id="UP000649328">
    <property type="component" value="Unassembled WGS sequence"/>
</dbReference>
<protein>
    <recommendedName>
        <fullName evidence="10">1,3-beta-glucanosyltransferase</fullName>
        <ecNumber evidence="10">2.4.1.-</ecNumber>
    </recommendedName>
</protein>
<dbReference type="GO" id="GO:0098552">
    <property type="term" value="C:side of membrane"/>
    <property type="evidence" value="ECO:0007669"/>
    <property type="project" value="UniProtKB-KW"/>
</dbReference>
<dbReference type="SUPFAM" id="SSF51445">
    <property type="entry name" value="(Trans)glycosidases"/>
    <property type="match status" value="1"/>
</dbReference>
<keyword evidence="5 10" id="KW-0808">Transferase</keyword>
<organism evidence="12 13">
    <name type="scientific">Metschnikowia pulcherrima</name>
    <dbReference type="NCBI Taxonomy" id="27326"/>
    <lineage>
        <taxon>Eukaryota</taxon>
        <taxon>Fungi</taxon>
        <taxon>Dikarya</taxon>
        <taxon>Ascomycota</taxon>
        <taxon>Saccharomycotina</taxon>
        <taxon>Pichiomycetes</taxon>
        <taxon>Metschnikowiaceae</taxon>
        <taxon>Metschnikowia</taxon>
    </lineage>
</organism>
<keyword evidence="13" id="KW-1185">Reference proteome</keyword>
<evidence type="ECO:0000313" key="13">
    <source>
        <dbReference type="Proteomes" id="UP000649328"/>
    </source>
</evidence>
<dbReference type="GO" id="GO:0031505">
    <property type="term" value="P:fungal-type cell wall organization"/>
    <property type="evidence" value="ECO:0007669"/>
    <property type="project" value="TreeGrafter"/>
</dbReference>
<dbReference type="GO" id="GO:0071970">
    <property type="term" value="P:fungal-type cell wall (1-&gt;3)-beta-D-glucan biosynthetic process"/>
    <property type="evidence" value="ECO:0007669"/>
    <property type="project" value="TreeGrafter"/>
</dbReference>
<keyword evidence="4 10" id="KW-0336">GPI-anchor</keyword>
<evidence type="ECO:0000256" key="11">
    <source>
        <dbReference type="SAM" id="SignalP"/>
    </source>
</evidence>